<comment type="catalytic activity">
    <reaction evidence="1">
        <text>All bonds known to be hydrolyzed by this endopeptidase have arginine in P1 and an acidic residue in P4. P6 is often occupied by an acidic residue or by a hydroxy-amino-acid residue, the phosphorylation of which enhances cleavage.</text>
        <dbReference type="EC" id="3.4.22.49"/>
    </reaction>
</comment>
<dbReference type="GO" id="GO:0006508">
    <property type="term" value="P:proteolysis"/>
    <property type="evidence" value="ECO:0007669"/>
    <property type="project" value="InterPro"/>
</dbReference>
<dbReference type="InterPro" id="IPR005314">
    <property type="entry name" value="Peptidase_C50"/>
</dbReference>
<organism evidence="7 8">
    <name type="scientific">Rhizoctonia solani</name>
    <dbReference type="NCBI Taxonomy" id="456999"/>
    <lineage>
        <taxon>Eukaryota</taxon>
        <taxon>Fungi</taxon>
        <taxon>Dikarya</taxon>
        <taxon>Basidiomycota</taxon>
        <taxon>Agaricomycotina</taxon>
        <taxon>Agaricomycetes</taxon>
        <taxon>Cantharellales</taxon>
        <taxon>Ceratobasidiaceae</taxon>
        <taxon>Rhizoctonia</taxon>
    </lineage>
</organism>
<feature type="domain" description="Peptidase C50" evidence="6">
    <location>
        <begin position="1812"/>
        <end position="1910"/>
    </location>
</feature>
<dbReference type="EC" id="3.4.22.49" evidence="2"/>
<gene>
    <name evidence="7" type="ORF">RDB_LOCUS174960</name>
</gene>
<dbReference type="GO" id="GO:0072686">
    <property type="term" value="C:mitotic spindle"/>
    <property type="evidence" value="ECO:0007669"/>
    <property type="project" value="TreeGrafter"/>
</dbReference>
<evidence type="ECO:0000256" key="4">
    <source>
        <dbReference type="ARBA" id="ARBA00022829"/>
    </source>
</evidence>
<dbReference type="Pfam" id="PF03568">
    <property type="entry name" value="Separin_C"/>
    <property type="match status" value="1"/>
</dbReference>
<keyword evidence="3" id="KW-0378">Hydrolase</keyword>
<dbReference type="Gene3D" id="1.25.40.10">
    <property type="entry name" value="Tetratricopeptide repeat domain"/>
    <property type="match status" value="1"/>
</dbReference>
<feature type="compositionally biased region" description="Basic residues" evidence="5">
    <location>
        <begin position="851"/>
        <end position="867"/>
    </location>
</feature>
<evidence type="ECO:0000256" key="2">
    <source>
        <dbReference type="ARBA" id="ARBA00012489"/>
    </source>
</evidence>
<dbReference type="InterPro" id="IPR030397">
    <property type="entry name" value="SEPARIN_core_dom"/>
</dbReference>
<feature type="compositionally biased region" description="Low complexity" evidence="5">
    <location>
        <begin position="265"/>
        <end position="298"/>
    </location>
</feature>
<sequence length="1995" mass="220301">MPPTSRSHKPTKSVSKVEDVADGISNLKIRSKAAPTLTPADKLRTSMVTINDISQTLSSAVKSGWKLGSESDSEWSLDKIHKAMSPVPGALTTLRTVYKEQGKIEKLADVERAALGVVSKLNGLKVYTLALDLLVEIRRNVLALFGVEEVEDRPKSRAARTKAPAQQTHLHLLRLPVFPTSTTPSPSLQIALATFQAHSIKAVLATLTHVHLEELHALLTSPEFSLTRFPPASGILPTDQLSALYVGAFQAVAGSGALSPPPTLAPTTTTTRSTRATSVSRKTSGSSKSTPAAKSSPSPDELAFLVRKQALLILARSPSLEKDTDLFWDQALKWGAIYVKNVSASLSPPTESQITQVLSQFFTDLVSSVSVRGPRFEAMCEWWIRFAKKTKDTELIGKISGLLQGGDNEPRTPTRTHSTDAKAPPSEPTETRQTPAVLLATLDRASLSAGPEDMCAAADALLTLSRGTSADLSLSRRVSDLRKACAKCWTKDKDASRKVVKAIAPGFPPELTVSAVDALLALSRNELDTKDYETYEKAGEGVAKALTLAQAFSTRTDLSDETTYPTLLRAISNTGYTLAGALYNASRPTQAIGFVQQSCVIGEQALALADAQPGASKDKEIVALRDHMPRRWELLAICRLKATDRRGAVEAYGKALVWHVALLAPTELEKLDDKTSHFVSQLVVISVGDLFDPESVLLSRLFVNLDVEDKVVRLVMERVLGVLEDMMHKPVAQRAMELVVDELGRMWGDEYPIKRAKLLISMLKHEYHSSGPAVKVSPEQVLEILSTENLKRDARFKPHIPEYIAQTHIWAALLLHKSNAPTAEVAAQASAASEKLLEMVNPVEPVSAKSAGKKPVGRTRSVSRRTKDKVVAPPKDEKKSVPLVLDDRTGLLHSIDMIAQILGLVNHTVLKLQFLHIIIWVCEETDLEDTAEVYIKTSIDLSTHYVQLGQMETAMNILSRSNELAESARTIGIPALIMLRLLYADVLARLRKTEESAKIYLSAFELSELIEPPEKGAAYMVKTQARLQALQQSATACGVYASIQSSRDDTTAMLLALTQSLRLWNRAIDILLRLTEKIQPNAPAEPANPFEVQDALAKAPTLDEASQPKKKVARGAIMDGVQWQIAQGLLRTIFDLGEAYSLRGSVREAEFFLGQAQTLSESLNAPLGVGRSLLRQAELKMAKGLLDDALETLAKAEDIIADPIGVDTSELNYLLGHHRQKEAASGEDAYTMYIQAQNVLDQLDKQLGELQRHKAISKPTADILAPDIRGVIMRERIWLNRIGEVQTEEQMAVEDLEKLPATLKSRSEDASLLGRIALHEVYSQFRSDLFLSSLTESAIAVPMGMTSKDTTSNQPIPTRDALNTLGTAEQNFWKTLQLSVARGDVTRIRESATNLARIMAFQSSLGKQGVEGAVLTAALLDYSNATTLRREMLDAIANKDKTTISTDDMVWPTVNEDGSPCNKLIKKPRRLFASEETPERDDLGGDCEEMRQYWDFLKAKYSSSSFDASMAQQINILPKHWTVVTINVTDDKTALIVSRQRPDHPPVIFCLPLDRRGREGDDEEKFSYDDAIDELTSIIETSDRITHEGVNIEGNKQAIAEWWSERTALDQRMRDLLENIEFCWLGVFKTTLAVPNVQSSDTLSLLRNRLDKAFKRNGIGSDKPSARPKLDKGLLDCFSSISPKCRDEELEDLAYFILDLYQMHGTSIALSDVDIDTLVVDLRNALEEHVLKTTPRPTQVEDHHMFLVLDKNAQRIPWESIPVLRGRSVSRIPSISFLIDRIQLARHRQGLPFVSPDSKAEAQQIDRIYIDPKRVRYVLNPKGDLKHTEKQFGPWLKRMTKEAGWSGTIGRKPTEEEMARSLSRSDLFIYFGHGGGEQFIRSQKIRHLSQCSAAMLWGCSSGAMREMGDFDPIGTPYHYMLAGCPTLVATLWDVTDRECDRFAQSVFTSLKLDDAKKPKAEKTSVVQAVASAREVCKLKYLTGAAPVVYGIPFYL</sequence>
<dbReference type="InterPro" id="IPR011990">
    <property type="entry name" value="TPR-like_helical_dom_sf"/>
</dbReference>
<keyword evidence="4" id="KW-0159">Chromosome partition</keyword>
<evidence type="ECO:0000256" key="1">
    <source>
        <dbReference type="ARBA" id="ARBA00000451"/>
    </source>
</evidence>
<protein>
    <recommendedName>
        <fullName evidence="2">separase</fullName>
        <ecNumber evidence="2">3.4.22.49</ecNumber>
    </recommendedName>
</protein>
<feature type="compositionally biased region" description="Basic and acidic residues" evidence="5">
    <location>
        <begin position="408"/>
        <end position="420"/>
    </location>
</feature>
<reference evidence="7" key="1">
    <citation type="submission" date="2021-01" db="EMBL/GenBank/DDBJ databases">
        <authorList>
            <person name="Kaushik A."/>
        </authorList>
    </citation>
    <scope>NUCLEOTIDE SEQUENCE</scope>
    <source>
        <strain evidence="7">AG2-2IIIB</strain>
    </source>
</reference>
<dbReference type="GO" id="GO:0044732">
    <property type="term" value="C:mitotic spindle pole body"/>
    <property type="evidence" value="ECO:0007669"/>
    <property type="project" value="TreeGrafter"/>
</dbReference>
<dbReference type="GO" id="GO:0051307">
    <property type="term" value="P:meiotic chromosome separation"/>
    <property type="evidence" value="ECO:0007669"/>
    <property type="project" value="TreeGrafter"/>
</dbReference>
<dbReference type="EMBL" id="CAJMWT010007756">
    <property type="protein sequence ID" value="CAE6528048.1"/>
    <property type="molecule type" value="Genomic_DNA"/>
</dbReference>
<evidence type="ECO:0000313" key="7">
    <source>
        <dbReference type="EMBL" id="CAE6528048.1"/>
    </source>
</evidence>
<dbReference type="Proteomes" id="UP000663843">
    <property type="component" value="Unassembled WGS sequence"/>
</dbReference>
<evidence type="ECO:0000259" key="6">
    <source>
        <dbReference type="PROSITE" id="PS51700"/>
    </source>
</evidence>
<dbReference type="PANTHER" id="PTHR12792:SF0">
    <property type="entry name" value="SEPARIN"/>
    <property type="match status" value="1"/>
</dbReference>
<dbReference type="PANTHER" id="PTHR12792">
    <property type="entry name" value="EXTRA SPINDLE POLES 1-RELATED"/>
    <property type="match status" value="1"/>
</dbReference>
<accession>A0A8H3HNF3</accession>
<feature type="region of interest" description="Disordered" evidence="5">
    <location>
        <begin position="400"/>
        <end position="433"/>
    </location>
</feature>
<feature type="region of interest" description="Disordered" evidence="5">
    <location>
        <begin position="257"/>
        <end position="298"/>
    </location>
</feature>
<proteinExistence type="predicted"/>
<evidence type="ECO:0000256" key="3">
    <source>
        <dbReference type="ARBA" id="ARBA00022801"/>
    </source>
</evidence>
<dbReference type="PROSITE" id="PS51700">
    <property type="entry name" value="SEPARIN"/>
    <property type="match status" value="1"/>
</dbReference>
<dbReference type="GO" id="GO:0005737">
    <property type="term" value="C:cytoplasm"/>
    <property type="evidence" value="ECO:0007669"/>
    <property type="project" value="TreeGrafter"/>
</dbReference>
<dbReference type="SUPFAM" id="SSF48452">
    <property type="entry name" value="TPR-like"/>
    <property type="match status" value="1"/>
</dbReference>
<evidence type="ECO:0000313" key="8">
    <source>
        <dbReference type="Proteomes" id="UP000663843"/>
    </source>
</evidence>
<dbReference type="GO" id="GO:0005634">
    <property type="term" value="C:nucleus"/>
    <property type="evidence" value="ECO:0007669"/>
    <property type="project" value="InterPro"/>
</dbReference>
<comment type="caution">
    <text evidence="7">The sequence shown here is derived from an EMBL/GenBank/DDBJ whole genome shotgun (WGS) entry which is preliminary data.</text>
</comment>
<evidence type="ECO:0000256" key="5">
    <source>
        <dbReference type="SAM" id="MobiDB-lite"/>
    </source>
</evidence>
<dbReference type="GO" id="GO:0004197">
    <property type="term" value="F:cysteine-type endopeptidase activity"/>
    <property type="evidence" value="ECO:0007669"/>
    <property type="project" value="InterPro"/>
</dbReference>
<name>A0A8H3HNF3_9AGAM</name>
<feature type="region of interest" description="Disordered" evidence="5">
    <location>
        <begin position="847"/>
        <end position="873"/>
    </location>
</feature>